<gene>
    <name evidence="3" type="ORF">ENK37_01120</name>
</gene>
<name>A0A7C4V4I7_9DEIN</name>
<dbReference type="InterPro" id="IPR009050">
    <property type="entry name" value="Globin-like_sf"/>
</dbReference>
<comment type="caution">
    <text evidence="3">The sequence shown here is derived from an EMBL/GenBank/DDBJ whole genome shotgun (WGS) entry which is preliminary data.</text>
</comment>
<dbReference type="Proteomes" id="UP000885759">
    <property type="component" value="Unassembled WGS sequence"/>
</dbReference>
<evidence type="ECO:0000313" key="3">
    <source>
        <dbReference type="EMBL" id="HGY08645.1"/>
    </source>
</evidence>
<dbReference type="EMBL" id="DRPZ01000030">
    <property type="protein sequence ID" value="HGY08645.1"/>
    <property type="molecule type" value="Genomic_DNA"/>
</dbReference>
<dbReference type="InterPro" id="IPR012292">
    <property type="entry name" value="Globin/Proto"/>
</dbReference>
<protein>
    <recommendedName>
        <fullName evidence="2">Globin-sensor domain-containing protein</fullName>
    </recommendedName>
</protein>
<dbReference type="SUPFAM" id="SSF46458">
    <property type="entry name" value="Globin-like"/>
    <property type="match status" value="1"/>
</dbReference>
<dbReference type="Pfam" id="PF11563">
    <property type="entry name" value="Protoglobin"/>
    <property type="match status" value="1"/>
</dbReference>
<feature type="domain" description="Globin-sensor" evidence="2">
    <location>
        <begin position="2"/>
        <end position="130"/>
    </location>
</feature>
<dbReference type="AlphaFoldDB" id="A0A7C4V4I7"/>
<dbReference type="GO" id="GO:0019825">
    <property type="term" value="F:oxygen binding"/>
    <property type="evidence" value="ECO:0007669"/>
    <property type="project" value="InterPro"/>
</dbReference>
<evidence type="ECO:0000259" key="2">
    <source>
        <dbReference type="Pfam" id="PF11563"/>
    </source>
</evidence>
<dbReference type="Gene3D" id="1.10.490.10">
    <property type="entry name" value="Globins"/>
    <property type="match status" value="1"/>
</dbReference>
<reference evidence="3" key="1">
    <citation type="journal article" date="2020" name="mSystems">
        <title>Genome- and Community-Level Interaction Insights into Carbon Utilization and Element Cycling Functions of Hydrothermarchaeota in Hydrothermal Sediment.</title>
        <authorList>
            <person name="Zhou Z."/>
            <person name="Liu Y."/>
            <person name="Xu W."/>
            <person name="Pan J."/>
            <person name="Luo Z.H."/>
            <person name="Li M."/>
        </authorList>
    </citation>
    <scope>NUCLEOTIDE SEQUENCE [LARGE SCALE GENOMIC DNA]</scope>
    <source>
        <strain evidence="3">HyVt-570</strain>
    </source>
</reference>
<sequence length="158" mass="17458">SLRPLMDPLAYEMALAFYDHLGQDPHTRAILWSEPGRVERLYKSFEAWYRELFSGDYDDAYAKRRWRVGEVHARFGVPLSLLLPAIGQVYSLALEHLYATLRPGDLPGALEALGKVLTLDITLMALSYEGAQADGETPSAGRSLPDGRHPSGVGSRTG</sequence>
<feature type="region of interest" description="Disordered" evidence="1">
    <location>
        <begin position="134"/>
        <end position="158"/>
    </location>
</feature>
<dbReference type="InterPro" id="IPR044398">
    <property type="entry name" value="Globin-sensor_dom"/>
</dbReference>
<feature type="non-terminal residue" evidence="3">
    <location>
        <position position="1"/>
    </location>
</feature>
<evidence type="ECO:0000256" key="1">
    <source>
        <dbReference type="SAM" id="MobiDB-lite"/>
    </source>
</evidence>
<dbReference type="GO" id="GO:0020037">
    <property type="term" value="F:heme binding"/>
    <property type="evidence" value="ECO:0007669"/>
    <property type="project" value="InterPro"/>
</dbReference>
<proteinExistence type="predicted"/>
<organism evidence="3">
    <name type="scientific">Oceanithermus profundus</name>
    <dbReference type="NCBI Taxonomy" id="187137"/>
    <lineage>
        <taxon>Bacteria</taxon>
        <taxon>Thermotogati</taxon>
        <taxon>Deinococcota</taxon>
        <taxon>Deinococci</taxon>
        <taxon>Thermales</taxon>
        <taxon>Thermaceae</taxon>
        <taxon>Oceanithermus</taxon>
    </lineage>
</organism>
<accession>A0A7C4V4I7</accession>